<dbReference type="SUPFAM" id="SSF56300">
    <property type="entry name" value="Metallo-dependent phosphatases"/>
    <property type="match status" value="1"/>
</dbReference>
<dbReference type="Gene3D" id="3.60.21.10">
    <property type="match status" value="1"/>
</dbReference>
<sequence>MRIHLLSDLHNEFSLFQPQVLDADVVILAGDIDLKCRGVHWAREVFSGQVLYVPGNHEYYGGHLKRTLEKMKAAQDARVRVLDRDEVMIGGTRFLGATLWTDYCATGNPAIAAFTAQNGMNDFKKIRTGEFRRIRPADLKDESVLARNWLREKLTTPHDGPTVVITHHAPSLRSLADNPYAGGHMDAAYANRYDDLLEMGADLWVHGHSHTACDYRTGTTRVVCNPRGYPGELTDWSPDLVLEL</sequence>
<dbReference type="AlphaFoldDB" id="A0A679GEI1"/>
<protein>
    <submittedName>
        <fullName evidence="2">Serine/threonine protein phosphatase</fullName>
    </submittedName>
</protein>
<reference evidence="2 3" key="1">
    <citation type="journal article" date="2020" name="Microbiol. Resour. Announc.">
        <title>Complete genome sequence of Pseudomonas otitidis strain MrB4, isolated from Lake Biwa in Japan.</title>
        <authorList>
            <person name="Miyazaki K."/>
            <person name="Hase E."/>
            <person name="Maruya T."/>
        </authorList>
    </citation>
    <scope>NUCLEOTIDE SEQUENCE [LARGE SCALE GENOMIC DNA]</scope>
    <source>
        <strain evidence="2 3">MrB4</strain>
    </source>
</reference>
<gene>
    <name evidence="2" type="ORF">PtoMrB4_28100</name>
</gene>
<evidence type="ECO:0000259" key="1">
    <source>
        <dbReference type="Pfam" id="PF00149"/>
    </source>
</evidence>
<dbReference type="PANTHER" id="PTHR37844:SF2">
    <property type="entry name" value="SER_THR PROTEIN PHOSPHATASE SUPERFAMILY (AFU_ORTHOLOGUE AFUA_1G14840)"/>
    <property type="match status" value="1"/>
</dbReference>
<dbReference type="InterPro" id="IPR029052">
    <property type="entry name" value="Metallo-depent_PP-like"/>
</dbReference>
<dbReference type="InterPro" id="IPR004843">
    <property type="entry name" value="Calcineurin-like_PHP"/>
</dbReference>
<dbReference type="Pfam" id="PF00149">
    <property type="entry name" value="Metallophos"/>
    <property type="match status" value="1"/>
</dbReference>
<accession>A0A679GEI1</accession>
<organism evidence="2 3">
    <name type="scientific">Metapseudomonas otitidis</name>
    <dbReference type="NCBI Taxonomy" id="319939"/>
    <lineage>
        <taxon>Bacteria</taxon>
        <taxon>Pseudomonadati</taxon>
        <taxon>Pseudomonadota</taxon>
        <taxon>Gammaproteobacteria</taxon>
        <taxon>Pseudomonadales</taxon>
        <taxon>Pseudomonadaceae</taxon>
        <taxon>Metapseudomonas</taxon>
    </lineage>
</organism>
<evidence type="ECO:0000313" key="3">
    <source>
        <dbReference type="Proteomes" id="UP000501237"/>
    </source>
</evidence>
<dbReference type="KEGG" id="poj:PtoMrB4_28100"/>
<evidence type="ECO:0000313" key="2">
    <source>
        <dbReference type="EMBL" id="BCA28833.1"/>
    </source>
</evidence>
<name>A0A679GEI1_9GAMM</name>
<dbReference type="EMBL" id="AP022642">
    <property type="protein sequence ID" value="BCA28833.1"/>
    <property type="molecule type" value="Genomic_DNA"/>
</dbReference>
<dbReference type="GO" id="GO:0016787">
    <property type="term" value="F:hydrolase activity"/>
    <property type="evidence" value="ECO:0007669"/>
    <property type="project" value="InterPro"/>
</dbReference>
<dbReference type="Proteomes" id="UP000501237">
    <property type="component" value="Chromosome"/>
</dbReference>
<proteinExistence type="predicted"/>
<dbReference type="PANTHER" id="PTHR37844">
    <property type="entry name" value="SER/THR PROTEIN PHOSPHATASE SUPERFAMILY (AFU_ORTHOLOGUE AFUA_1G14840)"/>
    <property type="match status" value="1"/>
</dbReference>
<dbReference type="GeneID" id="57398028"/>
<feature type="domain" description="Calcineurin-like phosphoesterase" evidence="1">
    <location>
        <begin position="1"/>
        <end position="211"/>
    </location>
</feature>
<dbReference type="RefSeq" id="WP_172433654.1">
    <property type="nucleotide sequence ID" value="NZ_AP022642.1"/>
</dbReference>